<gene>
    <name evidence="2" type="ORF">BJ508DRAFT_19815</name>
</gene>
<feature type="compositionally biased region" description="Polar residues" evidence="1">
    <location>
        <begin position="101"/>
        <end position="111"/>
    </location>
</feature>
<feature type="compositionally biased region" description="Polar residues" evidence="1">
    <location>
        <begin position="181"/>
        <end position="192"/>
    </location>
</feature>
<dbReference type="AlphaFoldDB" id="A0A3N4ITE7"/>
<name>A0A3N4ITE7_ASCIM</name>
<organism evidence="2 3">
    <name type="scientific">Ascobolus immersus RN42</name>
    <dbReference type="NCBI Taxonomy" id="1160509"/>
    <lineage>
        <taxon>Eukaryota</taxon>
        <taxon>Fungi</taxon>
        <taxon>Dikarya</taxon>
        <taxon>Ascomycota</taxon>
        <taxon>Pezizomycotina</taxon>
        <taxon>Pezizomycetes</taxon>
        <taxon>Pezizales</taxon>
        <taxon>Ascobolaceae</taxon>
        <taxon>Ascobolus</taxon>
    </lineage>
</organism>
<sequence>MPSDRCLYFSELKRCRSSWTMTSSMHCARPFAPRLISPVSSAPVCKLYCHRGIISSKADRRGPTGSGAIARRIPTLLVNSHDPEPLPHQSRFSPSIFKPPSSHSETTSGTELNSRLRIDLLPISSVTITATQNTSSSASSVLRNSRPSTILQCQRIFLPSFTFRFPKPDLCPQKRPLQIPLPSTSSNPEKTH</sequence>
<proteinExistence type="predicted"/>
<dbReference type="EMBL" id="ML119656">
    <property type="protein sequence ID" value="RPA84894.1"/>
    <property type="molecule type" value="Genomic_DNA"/>
</dbReference>
<feature type="region of interest" description="Disordered" evidence="1">
    <location>
        <begin position="172"/>
        <end position="192"/>
    </location>
</feature>
<evidence type="ECO:0000313" key="2">
    <source>
        <dbReference type="EMBL" id="RPA84894.1"/>
    </source>
</evidence>
<protein>
    <submittedName>
        <fullName evidence="2">Uncharacterized protein</fullName>
    </submittedName>
</protein>
<accession>A0A3N4ITE7</accession>
<keyword evidence="3" id="KW-1185">Reference proteome</keyword>
<evidence type="ECO:0000313" key="3">
    <source>
        <dbReference type="Proteomes" id="UP000275078"/>
    </source>
</evidence>
<feature type="region of interest" description="Disordered" evidence="1">
    <location>
        <begin position="79"/>
        <end position="111"/>
    </location>
</feature>
<dbReference type="Proteomes" id="UP000275078">
    <property type="component" value="Unassembled WGS sequence"/>
</dbReference>
<evidence type="ECO:0000256" key="1">
    <source>
        <dbReference type="SAM" id="MobiDB-lite"/>
    </source>
</evidence>
<reference evidence="2 3" key="1">
    <citation type="journal article" date="2018" name="Nat. Ecol. Evol.">
        <title>Pezizomycetes genomes reveal the molecular basis of ectomycorrhizal truffle lifestyle.</title>
        <authorList>
            <person name="Murat C."/>
            <person name="Payen T."/>
            <person name="Noel B."/>
            <person name="Kuo A."/>
            <person name="Morin E."/>
            <person name="Chen J."/>
            <person name="Kohler A."/>
            <person name="Krizsan K."/>
            <person name="Balestrini R."/>
            <person name="Da Silva C."/>
            <person name="Montanini B."/>
            <person name="Hainaut M."/>
            <person name="Levati E."/>
            <person name="Barry K.W."/>
            <person name="Belfiori B."/>
            <person name="Cichocki N."/>
            <person name="Clum A."/>
            <person name="Dockter R.B."/>
            <person name="Fauchery L."/>
            <person name="Guy J."/>
            <person name="Iotti M."/>
            <person name="Le Tacon F."/>
            <person name="Lindquist E.A."/>
            <person name="Lipzen A."/>
            <person name="Malagnac F."/>
            <person name="Mello A."/>
            <person name="Molinier V."/>
            <person name="Miyauchi S."/>
            <person name="Poulain J."/>
            <person name="Riccioni C."/>
            <person name="Rubini A."/>
            <person name="Sitrit Y."/>
            <person name="Splivallo R."/>
            <person name="Traeger S."/>
            <person name="Wang M."/>
            <person name="Zifcakova L."/>
            <person name="Wipf D."/>
            <person name="Zambonelli A."/>
            <person name="Paolocci F."/>
            <person name="Nowrousian M."/>
            <person name="Ottonello S."/>
            <person name="Baldrian P."/>
            <person name="Spatafora J.W."/>
            <person name="Henrissat B."/>
            <person name="Nagy L.G."/>
            <person name="Aury J.M."/>
            <person name="Wincker P."/>
            <person name="Grigoriev I.V."/>
            <person name="Bonfante P."/>
            <person name="Martin F.M."/>
        </authorList>
    </citation>
    <scope>NUCLEOTIDE SEQUENCE [LARGE SCALE GENOMIC DNA]</scope>
    <source>
        <strain evidence="2 3">RN42</strain>
    </source>
</reference>